<name>A0A8B6X7L1_9BURK</name>
<organism evidence="4 5">
    <name type="scientific">Derxia gummosa DSM 723</name>
    <dbReference type="NCBI Taxonomy" id="1121388"/>
    <lineage>
        <taxon>Bacteria</taxon>
        <taxon>Pseudomonadati</taxon>
        <taxon>Pseudomonadota</taxon>
        <taxon>Betaproteobacteria</taxon>
        <taxon>Burkholderiales</taxon>
        <taxon>Alcaligenaceae</taxon>
        <taxon>Derxia</taxon>
    </lineage>
</organism>
<accession>A0A8B6X7L1</accession>
<reference evidence="5" key="1">
    <citation type="submission" date="2025-08" db="UniProtKB">
        <authorList>
            <consortium name="RefSeq"/>
        </authorList>
    </citation>
    <scope>IDENTIFICATION</scope>
</reference>
<gene>
    <name evidence="5" type="primary">ypfH</name>
</gene>
<proteinExistence type="inferred from homology"/>
<evidence type="ECO:0000313" key="5">
    <source>
        <dbReference type="RefSeq" id="WP_028312758.1"/>
    </source>
</evidence>
<evidence type="ECO:0000259" key="3">
    <source>
        <dbReference type="Pfam" id="PF02230"/>
    </source>
</evidence>
<dbReference type="AlphaFoldDB" id="A0A8B6X7L1"/>
<dbReference type="PANTHER" id="PTHR10655:SF17">
    <property type="entry name" value="LYSOPHOSPHOLIPASE-LIKE PROTEIN 1"/>
    <property type="match status" value="1"/>
</dbReference>
<dbReference type="Proteomes" id="UP000675920">
    <property type="component" value="Unplaced"/>
</dbReference>
<dbReference type="PANTHER" id="PTHR10655">
    <property type="entry name" value="LYSOPHOSPHOLIPASE-RELATED"/>
    <property type="match status" value="1"/>
</dbReference>
<dbReference type="SUPFAM" id="SSF53474">
    <property type="entry name" value="alpha/beta-Hydrolases"/>
    <property type="match status" value="1"/>
</dbReference>
<keyword evidence="2" id="KW-0378">Hydrolase</keyword>
<evidence type="ECO:0000256" key="1">
    <source>
        <dbReference type="ARBA" id="ARBA00006499"/>
    </source>
</evidence>
<feature type="domain" description="Phospholipase/carboxylesterase/thioesterase" evidence="3">
    <location>
        <begin position="8"/>
        <end position="196"/>
    </location>
</feature>
<evidence type="ECO:0000256" key="2">
    <source>
        <dbReference type="ARBA" id="ARBA00022801"/>
    </source>
</evidence>
<dbReference type="InterPro" id="IPR003140">
    <property type="entry name" value="PLipase/COase/thioEstase"/>
</dbReference>
<keyword evidence="4" id="KW-1185">Reference proteome</keyword>
<dbReference type="Pfam" id="PF02230">
    <property type="entry name" value="Abhydrolase_2"/>
    <property type="match status" value="1"/>
</dbReference>
<sequence length="207" mass="21688">MSSAILIQRPEAPEHLILLFHGYGAAPDDLVPLGERLAREFPRALVASIAGTEPCEISSGRQWFSLKGISDENRAARIALALRDFNGAITLWQQQTGLGATATTLVGFSQGAMMALGSLCQPVPVAHRVAAIAGRFATLPERLAAGLTVHLLHGADDSVVAAANSSQAFERLHALGVPATLDLFPDVGHGITPEMADTLVARLRGAG</sequence>
<dbReference type="GO" id="GO:0016787">
    <property type="term" value="F:hydrolase activity"/>
    <property type="evidence" value="ECO:0007669"/>
    <property type="project" value="UniProtKB-KW"/>
</dbReference>
<dbReference type="Gene3D" id="3.40.50.1820">
    <property type="entry name" value="alpha/beta hydrolase"/>
    <property type="match status" value="1"/>
</dbReference>
<dbReference type="RefSeq" id="WP_028312758.1">
    <property type="nucleotide sequence ID" value="NZ_KI519499.1"/>
</dbReference>
<dbReference type="InterPro" id="IPR050565">
    <property type="entry name" value="LYPA1-2/EST-like"/>
</dbReference>
<dbReference type="OrthoDB" id="9801763at2"/>
<comment type="similarity">
    <text evidence="1">Belongs to the AB hydrolase superfamily. AB hydrolase 2 family.</text>
</comment>
<protein>
    <submittedName>
        <fullName evidence="5">Esterase</fullName>
    </submittedName>
</protein>
<dbReference type="InterPro" id="IPR029058">
    <property type="entry name" value="AB_hydrolase_fold"/>
</dbReference>
<evidence type="ECO:0000313" key="4">
    <source>
        <dbReference type="Proteomes" id="UP000675920"/>
    </source>
</evidence>
<dbReference type="NCBIfam" id="NF008525">
    <property type="entry name" value="PRK11460.1"/>
    <property type="match status" value="1"/>
</dbReference>